<sequence length="85" mass="9324">MSVLALAFTFCGCLLIYVTNKNQRLFAKQKALTLRYLGYLLACVALVCWLNAVSVSAAILIWLLGIMVVLALIPLLALVRPGRQT</sequence>
<feature type="transmembrane region" description="Helical" evidence="1">
    <location>
        <begin position="60"/>
        <end position="79"/>
    </location>
</feature>
<dbReference type="OrthoDB" id="6268352at2"/>
<keyword evidence="3" id="KW-1185">Reference proteome</keyword>
<evidence type="ECO:0000313" key="2">
    <source>
        <dbReference type="EMBL" id="SHG71879.1"/>
    </source>
</evidence>
<organism evidence="2 3">
    <name type="scientific">Marisediminitalea aggregata</name>
    <dbReference type="NCBI Taxonomy" id="634436"/>
    <lineage>
        <taxon>Bacteria</taxon>
        <taxon>Pseudomonadati</taxon>
        <taxon>Pseudomonadota</taxon>
        <taxon>Gammaproteobacteria</taxon>
        <taxon>Alteromonadales</taxon>
        <taxon>Alteromonadaceae</taxon>
        <taxon>Marisediminitalea</taxon>
    </lineage>
</organism>
<evidence type="ECO:0000313" key="3">
    <source>
        <dbReference type="Proteomes" id="UP000184520"/>
    </source>
</evidence>
<dbReference type="EMBL" id="FQWD01000004">
    <property type="protein sequence ID" value="SHG71879.1"/>
    <property type="molecule type" value="Genomic_DNA"/>
</dbReference>
<feature type="transmembrane region" description="Helical" evidence="1">
    <location>
        <begin position="36"/>
        <end position="53"/>
    </location>
</feature>
<dbReference type="Proteomes" id="UP000184520">
    <property type="component" value="Unassembled WGS sequence"/>
</dbReference>
<protein>
    <submittedName>
        <fullName evidence="2">Uncharacterized protein</fullName>
    </submittedName>
</protein>
<dbReference type="AlphaFoldDB" id="A0A1M5M4P1"/>
<dbReference type="RefSeq" id="WP_073323629.1">
    <property type="nucleotide sequence ID" value="NZ_FQWD01000004.1"/>
</dbReference>
<keyword evidence="1" id="KW-0812">Transmembrane</keyword>
<keyword evidence="1" id="KW-1133">Transmembrane helix</keyword>
<proteinExistence type="predicted"/>
<reference evidence="3" key="1">
    <citation type="submission" date="2016-11" db="EMBL/GenBank/DDBJ databases">
        <authorList>
            <person name="Varghese N."/>
            <person name="Submissions S."/>
        </authorList>
    </citation>
    <scope>NUCLEOTIDE SEQUENCE [LARGE SCALE GENOMIC DNA]</scope>
    <source>
        <strain evidence="3">CGMCC 1.8995</strain>
    </source>
</reference>
<accession>A0A1M5M4P1</accession>
<name>A0A1M5M4P1_9ALTE</name>
<keyword evidence="1" id="KW-0472">Membrane</keyword>
<gene>
    <name evidence="2" type="ORF">SAMN05216361_2890</name>
</gene>
<evidence type="ECO:0000256" key="1">
    <source>
        <dbReference type="SAM" id="Phobius"/>
    </source>
</evidence>
<dbReference type="STRING" id="634436.SAMN05216361_2890"/>